<name>A0ABX8XFK0_SHEPU</name>
<reference evidence="3 4" key="1">
    <citation type="submission" date="2021-08" db="EMBL/GenBank/DDBJ databases">
        <title>Shewanella putrefaciens YZ-J, complete genome.</title>
        <authorList>
            <person name="Yi Z."/>
        </authorList>
    </citation>
    <scope>NUCLEOTIDE SEQUENCE [LARGE SCALE GENOMIC DNA]</scope>
    <source>
        <strain evidence="3 4">YZ-J</strain>
    </source>
</reference>
<sequence length="127" mass="13395">MKIKNCLSTMLSNSVKSIQIKSMLGVTLAALLAYPVSAAEAPTKAEAKMQAQAKADAKSAVAEVLTVNINTASVEELQELKGIGAAKAQAIVDYRTQNGKFNAIDDLANVSGIGAKLIEQNRHLIKL</sequence>
<feature type="domain" description="Helix-hairpin-helix DNA-binding motif class 1" evidence="2">
    <location>
        <begin position="105"/>
        <end position="124"/>
    </location>
</feature>
<keyword evidence="4" id="KW-1185">Reference proteome</keyword>
<feature type="signal peptide" evidence="1">
    <location>
        <begin position="1"/>
        <end position="38"/>
    </location>
</feature>
<organism evidence="3 4">
    <name type="scientific">Shewanella putrefaciens</name>
    <name type="common">Pseudomonas putrefaciens</name>
    <dbReference type="NCBI Taxonomy" id="24"/>
    <lineage>
        <taxon>Bacteria</taxon>
        <taxon>Pseudomonadati</taxon>
        <taxon>Pseudomonadota</taxon>
        <taxon>Gammaproteobacteria</taxon>
        <taxon>Alteromonadales</taxon>
        <taxon>Shewanellaceae</taxon>
        <taxon>Shewanella</taxon>
    </lineage>
</organism>
<accession>A0ABX8XFK0</accession>
<dbReference type="SMART" id="SM00278">
    <property type="entry name" value="HhH1"/>
    <property type="match status" value="2"/>
</dbReference>
<dbReference type="Gene3D" id="1.10.150.280">
    <property type="entry name" value="AF1531-like domain"/>
    <property type="match status" value="1"/>
</dbReference>
<dbReference type="InterPro" id="IPR010994">
    <property type="entry name" value="RuvA_2-like"/>
</dbReference>
<dbReference type="Proteomes" id="UP000827084">
    <property type="component" value="Chromosome"/>
</dbReference>
<dbReference type="GeneID" id="67443026"/>
<proteinExistence type="predicted"/>
<dbReference type="RefSeq" id="WP_011919080.1">
    <property type="nucleotide sequence ID" value="NZ_BMPK01000002.1"/>
</dbReference>
<keyword evidence="3" id="KW-0238">DNA-binding</keyword>
<keyword evidence="1" id="KW-0732">Signal</keyword>
<evidence type="ECO:0000313" key="3">
    <source>
        <dbReference type="EMBL" id="QYX74181.1"/>
    </source>
</evidence>
<protein>
    <submittedName>
        <fullName evidence="3">ComEA family DNA-binding protein</fullName>
    </submittedName>
</protein>
<dbReference type="PANTHER" id="PTHR21180">
    <property type="entry name" value="ENDONUCLEASE/EXONUCLEASE/PHOSPHATASE FAMILY DOMAIN-CONTAINING PROTEIN 1"/>
    <property type="match status" value="1"/>
</dbReference>
<dbReference type="PANTHER" id="PTHR21180:SF32">
    <property type="entry name" value="ENDONUCLEASE_EXONUCLEASE_PHOSPHATASE FAMILY DOMAIN-CONTAINING PROTEIN 1"/>
    <property type="match status" value="1"/>
</dbReference>
<dbReference type="SUPFAM" id="SSF47781">
    <property type="entry name" value="RuvA domain 2-like"/>
    <property type="match status" value="1"/>
</dbReference>
<dbReference type="InterPro" id="IPR003583">
    <property type="entry name" value="Hlx-hairpin-Hlx_DNA-bd_motif"/>
</dbReference>
<dbReference type="EMBL" id="CP080635">
    <property type="protein sequence ID" value="QYX74181.1"/>
    <property type="molecule type" value="Genomic_DNA"/>
</dbReference>
<dbReference type="InterPro" id="IPR051675">
    <property type="entry name" value="Endo/Exo/Phosphatase_dom_1"/>
</dbReference>
<dbReference type="Pfam" id="PF12836">
    <property type="entry name" value="HHH_3"/>
    <property type="match status" value="1"/>
</dbReference>
<evidence type="ECO:0000256" key="1">
    <source>
        <dbReference type="SAM" id="SignalP"/>
    </source>
</evidence>
<dbReference type="InterPro" id="IPR004509">
    <property type="entry name" value="Competence_ComEA_HhH"/>
</dbReference>
<evidence type="ECO:0000313" key="4">
    <source>
        <dbReference type="Proteomes" id="UP000827084"/>
    </source>
</evidence>
<evidence type="ECO:0000259" key="2">
    <source>
        <dbReference type="SMART" id="SM00278"/>
    </source>
</evidence>
<feature type="chain" id="PRO_5047546348" evidence="1">
    <location>
        <begin position="39"/>
        <end position="127"/>
    </location>
</feature>
<dbReference type="GO" id="GO:0003677">
    <property type="term" value="F:DNA binding"/>
    <property type="evidence" value="ECO:0007669"/>
    <property type="project" value="UniProtKB-KW"/>
</dbReference>
<feature type="domain" description="Helix-hairpin-helix DNA-binding motif class 1" evidence="2">
    <location>
        <begin position="75"/>
        <end position="94"/>
    </location>
</feature>
<gene>
    <name evidence="3" type="ORF">K3G22_07160</name>
</gene>
<dbReference type="NCBIfam" id="TIGR00426">
    <property type="entry name" value="competence protein ComEA helix-hairpin-helix repeat region"/>
    <property type="match status" value="1"/>
</dbReference>